<feature type="compositionally biased region" description="Low complexity" evidence="5">
    <location>
        <begin position="78"/>
        <end position="91"/>
    </location>
</feature>
<dbReference type="GO" id="GO:0005524">
    <property type="term" value="F:ATP binding"/>
    <property type="evidence" value="ECO:0007669"/>
    <property type="project" value="UniProtKB-KW"/>
</dbReference>
<dbReference type="SMART" id="SM00490">
    <property type="entry name" value="HELICc"/>
    <property type="match status" value="1"/>
</dbReference>
<feature type="domain" description="Helicase ATP-binding" evidence="6">
    <location>
        <begin position="100"/>
        <end position="254"/>
    </location>
</feature>
<feature type="region of interest" description="Disordered" evidence="5">
    <location>
        <begin position="458"/>
        <end position="523"/>
    </location>
</feature>
<feature type="compositionally biased region" description="Basic and acidic residues" evidence="5">
    <location>
        <begin position="504"/>
        <end position="515"/>
    </location>
</feature>
<dbReference type="Pfam" id="PF18458">
    <property type="entry name" value="XPB_DRD"/>
    <property type="match status" value="1"/>
</dbReference>
<dbReference type="CDD" id="cd17926">
    <property type="entry name" value="DEXHc_RE"/>
    <property type="match status" value="1"/>
</dbReference>
<keyword evidence="4" id="KW-0067">ATP-binding</keyword>
<dbReference type="InterPro" id="IPR040699">
    <property type="entry name" value="XPB_DRD"/>
</dbReference>
<dbReference type="InterPro" id="IPR050615">
    <property type="entry name" value="ATP-dep_DNA_Helicase"/>
</dbReference>
<dbReference type="SMART" id="SM00487">
    <property type="entry name" value="DEXDc"/>
    <property type="match status" value="1"/>
</dbReference>
<dbReference type="KEGG" id="nev:NTE_03346"/>
<dbReference type="GO" id="GO:0004386">
    <property type="term" value="F:helicase activity"/>
    <property type="evidence" value="ECO:0007669"/>
    <property type="project" value="UniProtKB-KW"/>
</dbReference>
<feature type="domain" description="Helicase C-terminal" evidence="7">
    <location>
        <begin position="354"/>
        <end position="506"/>
    </location>
</feature>
<evidence type="ECO:0000313" key="9">
    <source>
        <dbReference type="Proteomes" id="UP000028194"/>
    </source>
</evidence>
<evidence type="ECO:0000256" key="5">
    <source>
        <dbReference type="SAM" id="MobiDB-lite"/>
    </source>
</evidence>
<dbReference type="GO" id="GO:0140097">
    <property type="term" value="F:catalytic activity, acting on DNA"/>
    <property type="evidence" value="ECO:0007669"/>
    <property type="project" value="UniProtKB-ARBA"/>
</dbReference>
<evidence type="ECO:0000313" key="8">
    <source>
        <dbReference type="EMBL" id="AIF85375.1"/>
    </source>
</evidence>
<evidence type="ECO:0000259" key="7">
    <source>
        <dbReference type="PROSITE" id="PS51194"/>
    </source>
</evidence>
<dbReference type="Pfam" id="PF00271">
    <property type="entry name" value="Helicase_C"/>
    <property type="match status" value="1"/>
</dbReference>
<keyword evidence="2" id="KW-0378">Hydrolase</keyword>
<dbReference type="EMBL" id="CP007174">
    <property type="protein sequence ID" value="AIF85375.1"/>
    <property type="molecule type" value="Genomic_DNA"/>
</dbReference>
<sequence length="523" mass="58171">MLKAVLRYDRGTIVIEGLAHIPFATRDPRISALRAQAMYYPDIVEYLKQSGIEYDDRIFFSDNNNSMPLDSHYNNKDSSNNLSSSPSSPSLRDYQQRAFDNWVNAGMRGCVVLPTGSGKTLVGVKAIEKANAASLVVVPTLDLMDQWTAVLSKYFFASSSSATTTINRIGNLGGGSEDIQPITVSTYDSAYLRAAFLGNKFRLVVFDEVHHLAAPGYRTIAEQMVAPFRLGLTATIEREDSLHVDLPRLVGGVVYQVTPDVLARQKHLAQYEVERRRVELLPEELVQYKASMQKYHECLNRLLGGGGMTTDAAAARYTISLEKLIMMSGRNPLAREALLARNKAINIALNSKAKLEELKEILAENRGAKTIIFTQYNNMVYEISDRFLVPFITHKTGKDERQDVLKGFKDGRYMAIVTSKVLDEGVDVPDAELGVIVSGTGSAREFIQRLGRLLRPKPRAATAEAKDDGGSKEESKKARLIEIVSSETREETITSAKRKRALKRVQENHNDHDNTEVYGNSVC</sequence>
<dbReference type="PANTHER" id="PTHR11274:SF0">
    <property type="entry name" value="GENERAL TRANSCRIPTION AND DNA REPAIR FACTOR IIH HELICASE SUBUNIT XPB"/>
    <property type="match status" value="1"/>
</dbReference>
<feature type="region of interest" description="Disordered" evidence="5">
    <location>
        <begin position="70"/>
        <end position="92"/>
    </location>
</feature>
<dbReference type="AlphaFoldDB" id="A0A075MVU7"/>
<dbReference type="PANTHER" id="PTHR11274">
    <property type="entry name" value="RAD25/XP-B DNA REPAIR HELICASE"/>
    <property type="match status" value="1"/>
</dbReference>
<proteinExistence type="predicted"/>
<reference evidence="8 9" key="1">
    <citation type="journal article" date="2014" name="PLoS ONE">
        <title>Genome Sequence of Candidatus Nitrososphaera evergladensis from Group I.1b Enriched from Everglades Soil Reveals Novel Genomic Features of the Ammonia-Oxidizing Archaea.</title>
        <authorList>
            <person name="Zhalnina K.V."/>
            <person name="Dias R."/>
            <person name="Leonard M.T."/>
            <person name="Dorr de Quadros P."/>
            <person name="Camargo F.A."/>
            <person name="Drew J.C."/>
            <person name="Farmerie W.G."/>
            <person name="Daroub S.H."/>
            <person name="Triplett E.W."/>
        </authorList>
    </citation>
    <scope>NUCLEOTIDE SEQUENCE [LARGE SCALE GENOMIC DNA]</scope>
    <source>
        <strain evidence="8 9">SR1</strain>
    </source>
</reference>
<protein>
    <submittedName>
        <fullName evidence="8">DNA repair helicase RAD25</fullName>
    </submittedName>
</protein>
<dbReference type="PROSITE" id="PS51192">
    <property type="entry name" value="HELICASE_ATP_BIND_1"/>
    <property type="match status" value="1"/>
</dbReference>
<dbReference type="RefSeq" id="WP_148701791.1">
    <property type="nucleotide sequence ID" value="NZ_CP007174.1"/>
</dbReference>
<dbReference type="STRING" id="1459636.NTE_03346"/>
<dbReference type="eggNOG" id="arCOG00874">
    <property type="taxonomic scope" value="Archaea"/>
</dbReference>
<dbReference type="Gene3D" id="3.40.1170.30">
    <property type="match status" value="1"/>
</dbReference>
<name>A0A075MVU7_9ARCH</name>
<dbReference type="GeneID" id="41598995"/>
<feature type="compositionally biased region" description="Basic and acidic residues" evidence="5">
    <location>
        <begin position="464"/>
        <end position="480"/>
    </location>
</feature>
<accession>A0A075MVU7</accession>
<organism evidence="8 9">
    <name type="scientific">Candidatus Nitrososphaera evergladensis SR1</name>
    <dbReference type="NCBI Taxonomy" id="1459636"/>
    <lineage>
        <taxon>Archaea</taxon>
        <taxon>Nitrososphaerota</taxon>
        <taxon>Nitrososphaeria</taxon>
        <taxon>Nitrososphaerales</taxon>
        <taxon>Nitrososphaeraceae</taxon>
        <taxon>Nitrososphaera</taxon>
    </lineage>
</organism>
<dbReference type="HOGENOM" id="CLU_008213_6_0_2"/>
<evidence type="ECO:0000259" key="6">
    <source>
        <dbReference type="PROSITE" id="PS51192"/>
    </source>
</evidence>
<dbReference type="Gene3D" id="3.40.50.300">
    <property type="entry name" value="P-loop containing nucleotide triphosphate hydrolases"/>
    <property type="match status" value="2"/>
</dbReference>
<dbReference type="Proteomes" id="UP000028194">
    <property type="component" value="Chromosome"/>
</dbReference>
<evidence type="ECO:0000256" key="1">
    <source>
        <dbReference type="ARBA" id="ARBA00022741"/>
    </source>
</evidence>
<dbReference type="Pfam" id="PF04851">
    <property type="entry name" value="ResIII"/>
    <property type="match status" value="1"/>
</dbReference>
<keyword evidence="1" id="KW-0547">Nucleotide-binding</keyword>
<evidence type="ECO:0000256" key="4">
    <source>
        <dbReference type="ARBA" id="ARBA00022840"/>
    </source>
</evidence>
<evidence type="ECO:0000256" key="3">
    <source>
        <dbReference type="ARBA" id="ARBA00022806"/>
    </source>
</evidence>
<dbReference type="InterPro" id="IPR001650">
    <property type="entry name" value="Helicase_C-like"/>
</dbReference>
<gene>
    <name evidence="8" type="ORF">NTE_03346</name>
</gene>
<dbReference type="InterPro" id="IPR014001">
    <property type="entry name" value="Helicase_ATP-bd"/>
</dbReference>
<dbReference type="GO" id="GO:0016787">
    <property type="term" value="F:hydrolase activity"/>
    <property type="evidence" value="ECO:0007669"/>
    <property type="project" value="UniProtKB-KW"/>
</dbReference>
<keyword evidence="9" id="KW-1185">Reference proteome</keyword>
<dbReference type="InterPro" id="IPR027417">
    <property type="entry name" value="P-loop_NTPase"/>
</dbReference>
<keyword evidence="3 8" id="KW-0347">Helicase</keyword>
<dbReference type="GO" id="GO:0003677">
    <property type="term" value="F:DNA binding"/>
    <property type="evidence" value="ECO:0007669"/>
    <property type="project" value="InterPro"/>
</dbReference>
<dbReference type="SUPFAM" id="SSF52540">
    <property type="entry name" value="P-loop containing nucleoside triphosphate hydrolases"/>
    <property type="match status" value="1"/>
</dbReference>
<evidence type="ECO:0000256" key="2">
    <source>
        <dbReference type="ARBA" id="ARBA00022801"/>
    </source>
</evidence>
<dbReference type="OrthoDB" id="11644at2157"/>
<dbReference type="PROSITE" id="PS51194">
    <property type="entry name" value="HELICASE_CTER"/>
    <property type="match status" value="1"/>
</dbReference>
<dbReference type="InterPro" id="IPR006935">
    <property type="entry name" value="Helicase/UvrB_N"/>
</dbReference>